<evidence type="ECO:0000313" key="4">
    <source>
        <dbReference type="EMBL" id="RYU54800.1"/>
    </source>
</evidence>
<protein>
    <submittedName>
        <fullName evidence="4">Porin family protein</fullName>
    </submittedName>
</protein>
<evidence type="ECO:0000256" key="1">
    <source>
        <dbReference type="ARBA" id="ARBA00022729"/>
    </source>
</evidence>
<dbReference type="Proteomes" id="UP000294063">
    <property type="component" value="Unassembled WGS sequence"/>
</dbReference>
<feature type="signal peptide" evidence="2">
    <location>
        <begin position="1"/>
        <end position="18"/>
    </location>
</feature>
<evidence type="ECO:0000256" key="2">
    <source>
        <dbReference type="SAM" id="SignalP"/>
    </source>
</evidence>
<dbReference type="InterPro" id="IPR027385">
    <property type="entry name" value="Beta-barrel_OMP"/>
</dbReference>
<evidence type="ECO:0000313" key="6">
    <source>
        <dbReference type="Proteomes" id="UP000294063"/>
    </source>
</evidence>
<dbReference type="EMBL" id="SEZN01000002">
    <property type="protein sequence ID" value="RYU66816.1"/>
    <property type="molecule type" value="Genomic_DNA"/>
</dbReference>
<dbReference type="EMBL" id="SEZK01000001">
    <property type="protein sequence ID" value="RYU54800.1"/>
    <property type="molecule type" value="Genomic_DNA"/>
</dbReference>
<dbReference type="Proteomes" id="UP000294166">
    <property type="component" value="Unassembled WGS sequence"/>
</dbReference>
<dbReference type="AlphaFoldDB" id="A0A4Q5L095"/>
<feature type="chain" id="PRO_5020183122" evidence="2">
    <location>
        <begin position="19"/>
        <end position="181"/>
    </location>
</feature>
<evidence type="ECO:0000259" key="3">
    <source>
        <dbReference type="Pfam" id="PF13505"/>
    </source>
</evidence>
<dbReference type="Pfam" id="PF13505">
    <property type="entry name" value="OMP_b-brl"/>
    <property type="match status" value="1"/>
</dbReference>
<sequence>MKRLLPLLLLGATASTQATDTLHQIYIQPSLVNLNILDTHGSGLMTQIGYSHNITPMIAMDLSYYTTASMSDIALKQDKASATGLTGAMKITFPMTYYGSFYSKAGLNRANLTYTYNQLVDNYEQTTIRTTQKSTSVKPFIAIGTTMPIFPSMTLNIEYQYMPLAGDDYMSSIGAGINMAF</sequence>
<proteinExistence type="predicted"/>
<dbReference type="RefSeq" id="WP_130043556.1">
    <property type="nucleotide sequence ID" value="NZ_SEZK01000001.1"/>
</dbReference>
<accession>A0A4Q5L095</accession>
<evidence type="ECO:0000313" key="7">
    <source>
        <dbReference type="Proteomes" id="UP000294166"/>
    </source>
</evidence>
<reference evidence="6 7" key="1">
    <citation type="submission" date="2019-02" db="EMBL/GenBank/DDBJ databases">
        <title>Genome sequences of Aliivibrio finisterrensis strains from farmed Atlantic salmon.</title>
        <authorList>
            <person name="Bowman J.P."/>
        </authorList>
    </citation>
    <scope>NUCLEOTIDE SEQUENCE [LARGE SCALE GENOMIC DNA]</scope>
    <source>
        <strain evidence="5 7">A21</strain>
        <strain evidence="4 6">A46</strain>
    </source>
</reference>
<keyword evidence="1 2" id="KW-0732">Signal</keyword>
<evidence type="ECO:0000313" key="5">
    <source>
        <dbReference type="EMBL" id="RYU66816.1"/>
    </source>
</evidence>
<organism evidence="4 6">
    <name type="scientific">Aliivibrio finisterrensis</name>
    <dbReference type="NCBI Taxonomy" id="511998"/>
    <lineage>
        <taxon>Bacteria</taxon>
        <taxon>Pseudomonadati</taxon>
        <taxon>Pseudomonadota</taxon>
        <taxon>Gammaproteobacteria</taxon>
        <taxon>Vibrionales</taxon>
        <taxon>Vibrionaceae</taxon>
        <taxon>Aliivibrio</taxon>
    </lineage>
</organism>
<dbReference type="Gene3D" id="2.40.160.20">
    <property type="match status" value="1"/>
</dbReference>
<gene>
    <name evidence="5" type="ORF">ERW53_01465</name>
    <name evidence="4" type="ORF">ERW57_00705</name>
</gene>
<feature type="domain" description="Outer membrane protein beta-barrel" evidence="3">
    <location>
        <begin position="7"/>
        <end position="181"/>
    </location>
</feature>
<dbReference type="InterPro" id="IPR011250">
    <property type="entry name" value="OMP/PagP_B-barrel"/>
</dbReference>
<comment type="caution">
    <text evidence="4">The sequence shown here is derived from an EMBL/GenBank/DDBJ whole genome shotgun (WGS) entry which is preliminary data.</text>
</comment>
<name>A0A4Q5L095_9GAMM</name>
<keyword evidence="7" id="KW-1185">Reference proteome</keyword>
<dbReference type="SUPFAM" id="SSF56925">
    <property type="entry name" value="OMPA-like"/>
    <property type="match status" value="1"/>
</dbReference>